<proteinExistence type="predicted"/>
<dbReference type="PANTHER" id="PTHR33361">
    <property type="entry name" value="GLR0591 PROTEIN"/>
    <property type="match status" value="1"/>
</dbReference>
<evidence type="ECO:0000256" key="1">
    <source>
        <dbReference type="SAM" id="SignalP"/>
    </source>
</evidence>
<name>A0A9X3TXA4_9PROT</name>
<feature type="signal peptide" evidence="1">
    <location>
        <begin position="1"/>
        <end position="25"/>
    </location>
</feature>
<gene>
    <name evidence="2" type="ORF">NYP16_05800</name>
</gene>
<keyword evidence="1" id="KW-0732">Signal</keyword>
<evidence type="ECO:0000313" key="2">
    <source>
        <dbReference type="EMBL" id="MDA5193466.1"/>
    </source>
</evidence>
<reference evidence="2" key="1">
    <citation type="submission" date="2022-08" db="EMBL/GenBank/DDBJ databases">
        <authorList>
            <person name="Vandamme P."/>
            <person name="Hettiarachchi A."/>
            <person name="Peeters C."/>
            <person name="Cnockaert M."/>
            <person name="Carlier A."/>
        </authorList>
    </citation>
    <scope>NUCLEOTIDE SEQUENCE</scope>
    <source>
        <strain evidence="2">LMG 31809</strain>
    </source>
</reference>
<organism evidence="2 3">
    <name type="scientific">Govanella unica</name>
    <dbReference type="NCBI Taxonomy" id="2975056"/>
    <lineage>
        <taxon>Bacteria</taxon>
        <taxon>Pseudomonadati</taxon>
        <taxon>Pseudomonadota</taxon>
        <taxon>Alphaproteobacteria</taxon>
        <taxon>Emcibacterales</taxon>
        <taxon>Govanellaceae</taxon>
        <taxon>Govanella</taxon>
    </lineage>
</organism>
<keyword evidence="3" id="KW-1185">Reference proteome</keyword>
<dbReference type="RefSeq" id="WP_274943168.1">
    <property type="nucleotide sequence ID" value="NZ_JANWOI010000002.1"/>
</dbReference>
<dbReference type="EMBL" id="JANWOI010000002">
    <property type="protein sequence ID" value="MDA5193466.1"/>
    <property type="molecule type" value="Genomic_DNA"/>
</dbReference>
<reference evidence="2" key="2">
    <citation type="journal article" date="2023" name="Syst. Appl. Microbiol.">
        <title>Govania unica gen. nov., sp. nov., a rare biosphere bacterium that represents a novel family in the class Alphaproteobacteria.</title>
        <authorList>
            <person name="Vandamme P."/>
            <person name="Peeters C."/>
            <person name="Hettiarachchi A."/>
            <person name="Cnockaert M."/>
            <person name="Carlier A."/>
        </authorList>
    </citation>
    <scope>NUCLEOTIDE SEQUENCE</scope>
    <source>
        <strain evidence="2">LMG 31809</strain>
    </source>
</reference>
<dbReference type="PANTHER" id="PTHR33361:SF16">
    <property type="entry name" value="DUF885 DOMAIN-CONTAINING PROTEIN"/>
    <property type="match status" value="1"/>
</dbReference>
<dbReference type="Pfam" id="PF05960">
    <property type="entry name" value="DUF885"/>
    <property type="match status" value="1"/>
</dbReference>
<feature type="chain" id="PRO_5040901562" evidence="1">
    <location>
        <begin position="26"/>
        <end position="603"/>
    </location>
</feature>
<comment type="caution">
    <text evidence="2">The sequence shown here is derived from an EMBL/GenBank/DDBJ whole genome shotgun (WGS) entry which is preliminary data.</text>
</comment>
<evidence type="ECO:0000313" key="3">
    <source>
        <dbReference type="Proteomes" id="UP001141619"/>
    </source>
</evidence>
<dbReference type="PROSITE" id="PS51257">
    <property type="entry name" value="PROKAR_LIPOPROTEIN"/>
    <property type="match status" value="1"/>
</dbReference>
<accession>A0A9X3TXA4</accession>
<dbReference type="Proteomes" id="UP001141619">
    <property type="component" value="Unassembled WGS sequence"/>
</dbReference>
<dbReference type="AlphaFoldDB" id="A0A9X3TXA4"/>
<dbReference type="InterPro" id="IPR010281">
    <property type="entry name" value="DUF885"/>
</dbReference>
<sequence>MKSRVHAILLPIMLTSCILPTIGHAKEKPQIATTAPSAQLEQLYKNYWRDWLKLNPQQALVQGVTASETEFDNSLEEQWLTDMVAMLSRYQDALSRISPAHLDETARISYDMLRYKIDQDLDHYKNGTYATERMLPINQFMGQHTAFALDAAGAGSYNFKTVENYDHALMRADSYARWTVEAINRMKEGMAKGVVLPRVVVERLLPQLQNYFGRPPEKTEFWHPILAMPDSFSATDRARLTKAYAAKITEVIEPAYENLHNFLQNDYLPHAYATPGLGALPDGAALYAYKVASHTTSDLTSGDIHALGLAEVERITQELDKIRTAVHFDGSLSEFLAHVRSDPALHFDSPAEVLPAYNAALDRILPKLPTLFDVMPKAKLEIRALPQSSQNYQGNGNYQQAAADGSRPGILWMNIYAPGMRDKFIVMTTTLHETYPGHHFQTSLAEDIKSLPSFRRLTFYNAYGEGWALYCESLGKEMGLFDDSWQYYGHLMNEMLRANRLVIDTGIHAMGWSTEDGIKWMMDHSSMDHPQAAAEVERYVAYPGQALSYKIGQLDISRLRAKARQELGAKFDVRTFHDQILMGGSMPLTILDQKLDRWIKSVK</sequence>
<protein>
    <submittedName>
        <fullName evidence="2">DUF885 domain-containing protein</fullName>
    </submittedName>
</protein>